<evidence type="ECO:0000256" key="4">
    <source>
        <dbReference type="ARBA" id="ARBA00023136"/>
    </source>
</evidence>
<evidence type="ECO:0000313" key="7">
    <source>
        <dbReference type="Proteomes" id="UP000028630"/>
    </source>
</evidence>
<accession>A0A085AJZ3</accession>
<feature type="transmembrane region" description="Helical" evidence="5">
    <location>
        <begin position="40"/>
        <end position="68"/>
    </location>
</feature>
<proteinExistence type="predicted"/>
<feature type="transmembrane region" description="Helical" evidence="5">
    <location>
        <begin position="12"/>
        <end position="33"/>
    </location>
</feature>
<sequence>MNTFRARIRLFFPPPVLLVLFLLFDVLTSWPAIMQWRRFITLPLTSCAAAVIGGLSLCLIITGLLQLISRNTTINALQPDKTKTLVIEGCYKFSRNPVYLGFVGMHLSAATGLSSVVGLLVTPLLVMLITTLHIQFEETEMARLFGQQWNAYSRKTPRWLWR</sequence>
<keyword evidence="7" id="KW-1185">Reference proteome</keyword>
<dbReference type="GO" id="GO:0012505">
    <property type="term" value="C:endomembrane system"/>
    <property type="evidence" value="ECO:0007669"/>
    <property type="project" value="UniProtKB-SubCell"/>
</dbReference>
<dbReference type="Proteomes" id="UP000028630">
    <property type="component" value="Unassembled WGS sequence"/>
</dbReference>
<dbReference type="RefSeq" id="WP_051857284.1">
    <property type="nucleotide sequence ID" value="NZ_JMTB01000029.1"/>
</dbReference>
<protein>
    <recommendedName>
        <fullName evidence="8">Isoprenylcysteine carboxylmethyltransferase family protein</fullName>
    </recommendedName>
</protein>
<dbReference type="OrthoDB" id="9811969at2"/>
<evidence type="ECO:0000256" key="2">
    <source>
        <dbReference type="ARBA" id="ARBA00022692"/>
    </source>
</evidence>
<dbReference type="eggNOG" id="COG2020">
    <property type="taxonomic scope" value="Bacteria"/>
</dbReference>
<evidence type="ECO:0000256" key="3">
    <source>
        <dbReference type="ARBA" id="ARBA00022989"/>
    </source>
</evidence>
<keyword evidence="2 5" id="KW-0812">Transmembrane</keyword>
<keyword evidence="3 5" id="KW-1133">Transmembrane helix</keyword>
<reference evidence="7" key="1">
    <citation type="submission" date="2014-05" db="EMBL/GenBank/DDBJ databases">
        <title>ATOL: Assembling a taxonomically balanced genome-scale reconstruction of the evolutionary history of the Enterobacteriaceae.</title>
        <authorList>
            <person name="Plunkett G. III"/>
            <person name="Neeno-Eckwall E.C."/>
            <person name="Glasner J.D."/>
            <person name="Perna N.T."/>
        </authorList>
    </citation>
    <scope>NUCLEOTIDE SEQUENCE [LARGE SCALE GENOMIC DNA]</scope>
    <source>
        <strain evidence="7">ATCC 49490</strain>
    </source>
</reference>
<comment type="subcellular location">
    <subcellularLocation>
        <location evidence="1">Endomembrane system</location>
        <topology evidence="1">Multi-pass membrane protein</topology>
    </subcellularLocation>
</comment>
<evidence type="ECO:0008006" key="8">
    <source>
        <dbReference type="Google" id="ProtNLM"/>
    </source>
</evidence>
<comment type="caution">
    <text evidence="6">The sequence shown here is derived from an EMBL/GenBank/DDBJ whole genome shotgun (WGS) entry which is preliminary data.</text>
</comment>
<name>A0A085AJZ3_9ENTR</name>
<dbReference type="AlphaFoldDB" id="A0A085AJZ3"/>
<keyword evidence="4 5" id="KW-0472">Membrane</keyword>
<evidence type="ECO:0000256" key="1">
    <source>
        <dbReference type="ARBA" id="ARBA00004127"/>
    </source>
</evidence>
<dbReference type="Pfam" id="PF04191">
    <property type="entry name" value="PEMT"/>
    <property type="match status" value="1"/>
</dbReference>
<feature type="transmembrane region" description="Helical" evidence="5">
    <location>
        <begin position="109"/>
        <end position="134"/>
    </location>
</feature>
<evidence type="ECO:0000313" key="6">
    <source>
        <dbReference type="EMBL" id="KFC10538.1"/>
    </source>
</evidence>
<dbReference type="InterPro" id="IPR007318">
    <property type="entry name" value="Phopholipid_MeTrfase"/>
</dbReference>
<dbReference type="EMBL" id="JMTB01000029">
    <property type="protein sequence ID" value="KFC10538.1"/>
    <property type="molecule type" value="Genomic_DNA"/>
</dbReference>
<organism evidence="6 7">
    <name type="scientific">Trabulsiella guamensis ATCC 49490</name>
    <dbReference type="NCBI Taxonomy" id="1005994"/>
    <lineage>
        <taxon>Bacteria</taxon>
        <taxon>Pseudomonadati</taxon>
        <taxon>Pseudomonadota</taxon>
        <taxon>Gammaproteobacteria</taxon>
        <taxon>Enterobacterales</taxon>
        <taxon>Enterobacteriaceae</taxon>
        <taxon>Trabulsiella</taxon>
    </lineage>
</organism>
<gene>
    <name evidence="6" type="ORF">GTGU_00588</name>
</gene>
<dbReference type="Gene3D" id="1.20.120.1630">
    <property type="match status" value="1"/>
</dbReference>
<evidence type="ECO:0000256" key="5">
    <source>
        <dbReference type="SAM" id="Phobius"/>
    </source>
</evidence>